<protein>
    <recommendedName>
        <fullName evidence="3">DUF4283 domain-containing protein</fullName>
    </recommendedName>
</protein>
<accession>A0A7N1A7X1</accession>
<proteinExistence type="predicted"/>
<name>A0A7N1A7X1_KALFE</name>
<dbReference type="PANTHER" id="PTHR31286">
    <property type="entry name" value="GLYCINE-RICH CELL WALL STRUCTURAL PROTEIN 1.8-LIKE"/>
    <property type="match status" value="1"/>
</dbReference>
<dbReference type="PANTHER" id="PTHR31286:SF180">
    <property type="entry name" value="OS10G0362600 PROTEIN"/>
    <property type="match status" value="1"/>
</dbReference>
<sequence>MVRWTLSFDLKNETSIMPFWIRMSFLRAGFYDIGFLECIGNQVGRFLDDATKMRANAVFARIFVEMDLVKFLPNEIWIDCSDGIPFWHELMFEGKIASCMKCRMRGHSIGECRKVKKYVTAVKQKIPVNDLNQSGLK</sequence>
<dbReference type="Proteomes" id="UP000594263">
    <property type="component" value="Unplaced"/>
</dbReference>
<dbReference type="AlphaFoldDB" id="A0A7N1A7X1"/>
<evidence type="ECO:0008006" key="3">
    <source>
        <dbReference type="Google" id="ProtNLM"/>
    </source>
</evidence>
<keyword evidence="2" id="KW-1185">Reference proteome</keyword>
<evidence type="ECO:0000313" key="2">
    <source>
        <dbReference type="Proteomes" id="UP000594263"/>
    </source>
</evidence>
<reference evidence="1" key="1">
    <citation type="submission" date="2021-01" db="UniProtKB">
        <authorList>
            <consortium name="EnsemblPlants"/>
        </authorList>
    </citation>
    <scope>IDENTIFICATION</scope>
</reference>
<evidence type="ECO:0000313" key="1">
    <source>
        <dbReference type="EnsemblPlants" id="Kaladp0208s0007.1.v1.1.CDS.1"/>
    </source>
</evidence>
<dbReference type="InterPro" id="IPR040256">
    <property type="entry name" value="At4g02000-like"/>
</dbReference>
<organism evidence="1 2">
    <name type="scientific">Kalanchoe fedtschenkoi</name>
    <name type="common">Lavender scallops</name>
    <name type="synonym">South American air plant</name>
    <dbReference type="NCBI Taxonomy" id="63787"/>
    <lineage>
        <taxon>Eukaryota</taxon>
        <taxon>Viridiplantae</taxon>
        <taxon>Streptophyta</taxon>
        <taxon>Embryophyta</taxon>
        <taxon>Tracheophyta</taxon>
        <taxon>Spermatophyta</taxon>
        <taxon>Magnoliopsida</taxon>
        <taxon>eudicotyledons</taxon>
        <taxon>Gunneridae</taxon>
        <taxon>Pentapetalae</taxon>
        <taxon>Saxifragales</taxon>
        <taxon>Crassulaceae</taxon>
        <taxon>Kalanchoe</taxon>
    </lineage>
</organism>
<dbReference type="Gramene" id="Kaladp0208s0007.1.v1.1">
    <property type="protein sequence ID" value="Kaladp0208s0007.1.v1.1.CDS.1"/>
    <property type="gene ID" value="Kaladp0208s0007.v1.1"/>
</dbReference>
<dbReference type="EnsemblPlants" id="Kaladp0208s0007.1.v1.1">
    <property type="protein sequence ID" value="Kaladp0208s0007.1.v1.1.CDS.1"/>
    <property type="gene ID" value="Kaladp0208s0007.v1.1"/>
</dbReference>